<organism evidence="5">
    <name type="scientific">Gongylonema pulchrum</name>
    <dbReference type="NCBI Taxonomy" id="637853"/>
    <lineage>
        <taxon>Eukaryota</taxon>
        <taxon>Metazoa</taxon>
        <taxon>Ecdysozoa</taxon>
        <taxon>Nematoda</taxon>
        <taxon>Chromadorea</taxon>
        <taxon>Rhabditida</taxon>
        <taxon>Spirurina</taxon>
        <taxon>Spiruromorpha</taxon>
        <taxon>Spiruroidea</taxon>
        <taxon>Gongylonematidae</taxon>
        <taxon>Gongylonema</taxon>
    </lineage>
</organism>
<dbReference type="EMBL" id="UYRT01103499">
    <property type="protein sequence ID" value="VDN43665.1"/>
    <property type="molecule type" value="Genomic_DNA"/>
</dbReference>
<evidence type="ECO:0000256" key="1">
    <source>
        <dbReference type="SAM" id="Phobius"/>
    </source>
</evidence>
<keyword evidence="1" id="KW-1133">Transmembrane helix</keyword>
<dbReference type="Proteomes" id="UP000271098">
    <property type="component" value="Unassembled WGS sequence"/>
</dbReference>
<dbReference type="WBParaSite" id="GPUH_0002506601-mRNA-1">
    <property type="protein sequence ID" value="GPUH_0002506601-mRNA-1"/>
    <property type="gene ID" value="GPUH_0002506601"/>
</dbReference>
<dbReference type="AlphaFoldDB" id="A0A183EVP5"/>
<reference evidence="3 4" key="2">
    <citation type="submission" date="2018-11" db="EMBL/GenBank/DDBJ databases">
        <authorList>
            <consortium name="Pathogen Informatics"/>
        </authorList>
    </citation>
    <scope>NUCLEOTIDE SEQUENCE [LARGE SCALE GENOMIC DNA]</scope>
</reference>
<accession>A0A183EVP5</accession>
<feature type="transmembrane region" description="Helical" evidence="1">
    <location>
        <begin position="74"/>
        <end position="91"/>
    </location>
</feature>
<dbReference type="OrthoDB" id="534815at2759"/>
<reference evidence="5" key="1">
    <citation type="submission" date="2016-06" db="UniProtKB">
        <authorList>
            <consortium name="WormBaseParasite"/>
        </authorList>
    </citation>
    <scope>IDENTIFICATION</scope>
</reference>
<dbReference type="InterPro" id="IPR048344">
    <property type="entry name" value="Zw10_middle"/>
</dbReference>
<sequence>MILEFFTNMHADLGGIIINGKGMVQLIGEKLSNGLVEKLVHECLTPAVPYETEDLPAFEQLIAASEEFSTEMKVFFFFCNLCVTLVFYLVYPPNSPLGISLR</sequence>
<evidence type="ECO:0000313" key="5">
    <source>
        <dbReference type="WBParaSite" id="GPUH_0002506601-mRNA-1"/>
    </source>
</evidence>
<evidence type="ECO:0000313" key="4">
    <source>
        <dbReference type="Proteomes" id="UP000271098"/>
    </source>
</evidence>
<proteinExistence type="predicted"/>
<name>A0A183EVP5_9BILA</name>
<feature type="domain" description="Centromere/kinetochore protein zw10 middle" evidence="2">
    <location>
        <begin position="17"/>
        <end position="85"/>
    </location>
</feature>
<keyword evidence="1" id="KW-0812">Transmembrane</keyword>
<evidence type="ECO:0000313" key="3">
    <source>
        <dbReference type="EMBL" id="VDN43665.1"/>
    </source>
</evidence>
<gene>
    <name evidence="3" type="ORF">GPUH_LOCUS25036</name>
</gene>
<dbReference type="Pfam" id="PF20665">
    <property type="entry name" value="Zw10_middle"/>
    <property type="match status" value="1"/>
</dbReference>
<protein>
    <submittedName>
        <fullName evidence="5">ARM repeat superfamily protein</fullName>
    </submittedName>
</protein>
<evidence type="ECO:0000259" key="2">
    <source>
        <dbReference type="Pfam" id="PF20665"/>
    </source>
</evidence>
<keyword evidence="1" id="KW-0472">Membrane</keyword>
<keyword evidence="4" id="KW-1185">Reference proteome</keyword>